<evidence type="ECO:0008006" key="3">
    <source>
        <dbReference type="Google" id="ProtNLM"/>
    </source>
</evidence>
<dbReference type="AlphaFoldDB" id="A0A9X1N1R3"/>
<dbReference type="InterPro" id="IPR012334">
    <property type="entry name" value="Pectin_lyas_fold"/>
</dbReference>
<name>A0A9X1N1R3_9GAMM</name>
<protein>
    <recommendedName>
        <fullName evidence="3">Right handed beta helix domain-containing protein</fullName>
    </recommendedName>
</protein>
<dbReference type="Gene3D" id="2.160.20.10">
    <property type="entry name" value="Single-stranded right-handed beta-helix, Pectin lyase-like"/>
    <property type="match status" value="1"/>
</dbReference>
<dbReference type="Proteomes" id="UP001139171">
    <property type="component" value="Unassembled WGS sequence"/>
</dbReference>
<dbReference type="InterPro" id="IPR011050">
    <property type="entry name" value="Pectin_lyase_fold/virulence"/>
</dbReference>
<evidence type="ECO:0000313" key="1">
    <source>
        <dbReference type="EMBL" id="MCD1127737.1"/>
    </source>
</evidence>
<keyword evidence="2" id="KW-1185">Reference proteome</keyword>
<comment type="caution">
    <text evidence="1">The sequence shown here is derived from an EMBL/GenBank/DDBJ whole genome shotgun (WGS) entry which is preliminary data.</text>
</comment>
<proteinExistence type="predicted"/>
<dbReference type="EMBL" id="JAJNAG010000081">
    <property type="protein sequence ID" value="MCD1127737.1"/>
    <property type="molecule type" value="Genomic_DNA"/>
</dbReference>
<dbReference type="SUPFAM" id="SSF51126">
    <property type="entry name" value="Pectin lyase-like"/>
    <property type="match status" value="1"/>
</dbReference>
<sequence>MDDLQLYVWILNGNGLKARMHGLMCHTAIDNFVIEGCNFQYNQMDGARFEAATHKIRSCNNIYSNNDYCGVTFNCGSLTAAGFPLLKHDAKFDDTFEFNGNDGFVDMSGSHGLIISGTFGRNAGNGISVQKNGEQQIVNAIIYDNGRNSAAQQYTLKSEQVLLMILISMSFNQAILIN</sequence>
<gene>
    <name evidence="1" type="ORF">LPW36_17440</name>
</gene>
<evidence type="ECO:0000313" key="2">
    <source>
        <dbReference type="Proteomes" id="UP001139171"/>
    </source>
</evidence>
<accession>A0A9X1N1R3</accession>
<dbReference type="RefSeq" id="WP_230611854.1">
    <property type="nucleotide sequence ID" value="NZ_JAJNAG010000081.1"/>
</dbReference>
<organism evidence="1 2">
    <name type="scientific">Limnobaculum eriocheiris</name>
    <dbReference type="NCBI Taxonomy" id="2897391"/>
    <lineage>
        <taxon>Bacteria</taxon>
        <taxon>Pseudomonadati</taxon>
        <taxon>Pseudomonadota</taxon>
        <taxon>Gammaproteobacteria</taxon>
        <taxon>Enterobacterales</taxon>
        <taxon>Budviciaceae</taxon>
        <taxon>Limnobaculum</taxon>
    </lineage>
</organism>
<reference evidence="1" key="1">
    <citation type="submission" date="2021-11" db="EMBL/GenBank/DDBJ databases">
        <title>Jinshanibacter sp. isolated from one year old Eriocheir sinensis.</title>
        <authorList>
            <person name="Li J.-Y."/>
            <person name="He W."/>
            <person name="Gao T.-H."/>
        </authorList>
    </citation>
    <scope>NUCLEOTIDE SEQUENCE</scope>
    <source>
        <strain evidence="1">LJY008</strain>
    </source>
</reference>